<evidence type="ECO:0000313" key="4">
    <source>
        <dbReference type="Proteomes" id="UP000283786"/>
    </source>
</evidence>
<dbReference type="InterPro" id="IPR056148">
    <property type="entry name" value="NQRA_2nd"/>
</dbReference>
<organism evidence="3 4">
    <name type="scientific">Pseudooceanicola algae</name>
    <dbReference type="NCBI Taxonomy" id="1537215"/>
    <lineage>
        <taxon>Bacteria</taxon>
        <taxon>Pseudomonadati</taxon>
        <taxon>Pseudomonadota</taxon>
        <taxon>Alphaproteobacteria</taxon>
        <taxon>Rhodobacterales</taxon>
        <taxon>Paracoccaceae</taxon>
        <taxon>Pseudooceanicola</taxon>
    </lineage>
</organism>
<protein>
    <submittedName>
        <fullName evidence="3">Na(+)-translocating NADH-quinone reductase subunit A</fullName>
    </submittedName>
</protein>
<dbReference type="GO" id="GO:0006814">
    <property type="term" value="P:sodium ion transport"/>
    <property type="evidence" value="ECO:0007669"/>
    <property type="project" value="InterPro"/>
</dbReference>
<geneLocation type="plasmid" evidence="3 4">
    <name>p202</name>
</geneLocation>
<evidence type="ECO:0000313" key="3">
    <source>
        <dbReference type="EMBL" id="QPM92308.1"/>
    </source>
</evidence>
<evidence type="ECO:0000259" key="2">
    <source>
        <dbReference type="Pfam" id="PF24836"/>
    </source>
</evidence>
<dbReference type="OrthoDB" id="9774536at2"/>
<accession>A0A418SD34</accession>
<dbReference type="PANTHER" id="PTHR37839">
    <property type="entry name" value="NA(+)-TRANSLOCATING NADH-QUINONE REDUCTASE SUBUNIT A"/>
    <property type="match status" value="1"/>
</dbReference>
<dbReference type="Proteomes" id="UP000283786">
    <property type="component" value="Plasmid p202"/>
</dbReference>
<reference evidence="3 4" key="1">
    <citation type="submission" date="2020-08" db="EMBL/GenBank/DDBJ databases">
        <title>Genome sequence of Rhodobacteraceae bacterium Lw-13e.</title>
        <authorList>
            <person name="Poehlein A."/>
            <person name="Wolter L."/>
            <person name="Daniel R."/>
            <person name="Brinkhoff T."/>
        </authorList>
    </citation>
    <scope>NUCLEOTIDE SEQUENCE [LARGE SCALE GENOMIC DNA]</scope>
    <source>
        <strain evidence="3 4">Lw-13e</strain>
        <plasmid evidence="3 4">p202</plasmid>
    </source>
</reference>
<gene>
    <name evidence="3" type="primary">nqrA</name>
    <name evidence="3" type="ORF">PSAL_035720</name>
</gene>
<dbReference type="GO" id="GO:0016655">
    <property type="term" value="F:oxidoreductase activity, acting on NAD(P)H, quinone or similar compound as acceptor"/>
    <property type="evidence" value="ECO:0007669"/>
    <property type="project" value="InterPro"/>
</dbReference>
<feature type="domain" description="NqrA second alpha/beta" evidence="2">
    <location>
        <begin position="114"/>
        <end position="257"/>
    </location>
</feature>
<dbReference type="PANTHER" id="PTHR37839:SF1">
    <property type="entry name" value="NA(+)-TRANSLOCATING NADH-QUINONE REDUCTASE SUBUNIT A"/>
    <property type="match status" value="1"/>
</dbReference>
<dbReference type="KEGG" id="palw:PSAL_035720"/>
<dbReference type="Pfam" id="PF24836">
    <property type="entry name" value="NQRA_2nd"/>
    <property type="match status" value="1"/>
</dbReference>
<evidence type="ECO:0000259" key="1">
    <source>
        <dbReference type="Pfam" id="PF11973"/>
    </source>
</evidence>
<dbReference type="AlphaFoldDB" id="A0A418SD34"/>
<feature type="domain" description="Na(+)-translocating NADH-quinone reductase subunit A C-terminal" evidence="1">
    <location>
        <begin position="263"/>
        <end position="310"/>
    </location>
</feature>
<dbReference type="Pfam" id="PF11973">
    <property type="entry name" value="NQRA_SLBB"/>
    <property type="match status" value="1"/>
</dbReference>
<name>A0A418SD34_9RHOB</name>
<proteinExistence type="predicted"/>
<keyword evidence="3" id="KW-0614">Plasmid</keyword>
<keyword evidence="4" id="KW-1185">Reference proteome</keyword>
<dbReference type="EMBL" id="CP060437">
    <property type="protein sequence ID" value="QPM92308.1"/>
    <property type="molecule type" value="Genomic_DNA"/>
</dbReference>
<dbReference type="RefSeq" id="WP_119840514.1">
    <property type="nucleotide sequence ID" value="NZ_CP060437.1"/>
</dbReference>
<sequence>MLQLAFRTGLTLPFQSPPPGTGGVADVICAEAGIVGPSGTAPRVTLHVEEGASVAQGAPVASLRDAPDVCFVAPMSASVARSVLLQGHKLSEIVLFREPGGDVLTHDTSGAATEAGLRRLMQRAGFWSWVRRRPFGGMPGADERPAAIFVMAADTRPFSPDPRLALEGRDEDFGRGLRALALIAEGPVYLCQQAGPPLIDTADVPGLRIVTCGRRHPQAAAGLRMLTVFPAGLETPVWDIHAEDVAALGTLIDTGQLPMTRLVSVAGSALRESRMVRTQVGAHLRGLTHRIARPGPHTVLSGSPLEGRAAQWLAPRDRQVTVLPRKTSGAQGHWLMSALTRSASPKPVIPTAALDQAFGGMVPAAAFVRALSCGDDETAMKLGVLSLLEEDIALADYVLGGEAHLPRLLAGMLDRIRTEAGA</sequence>
<dbReference type="InterPro" id="IPR022615">
    <property type="entry name" value="NqrA_C_domain"/>
</dbReference>
<dbReference type="InterPro" id="IPR008703">
    <property type="entry name" value="NqrA"/>
</dbReference>